<dbReference type="RefSeq" id="WP_377326320.1">
    <property type="nucleotide sequence ID" value="NZ_JBHSNG010000007.1"/>
</dbReference>
<reference evidence="3" key="1">
    <citation type="journal article" date="2019" name="Int. J. Syst. Evol. Microbiol.">
        <title>The Global Catalogue of Microorganisms (GCM) 10K type strain sequencing project: providing services to taxonomists for standard genome sequencing and annotation.</title>
        <authorList>
            <consortium name="The Broad Institute Genomics Platform"/>
            <consortium name="The Broad Institute Genome Sequencing Center for Infectious Disease"/>
            <person name="Wu L."/>
            <person name="Ma J."/>
        </authorList>
    </citation>
    <scope>NUCLEOTIDE SEQUENCE [LARGE SCALE GENOMIC DNA]</scope>
    <source>
        <strain evidence="3">CGMCC 1.13587</strain>
    </source>
</reference>
<comment type="caution">
    <text evidence="2">The sequence shown here is derived from an EMBL/GenBank/DDBJ whole genome shotgun (WGS) entry which is preliminary data.</text>
</comment>
<accession>A0ABW0SVT9</accession>
<organism evidence="2 3">
    <name type="scientific">Rhodanobacter terrae</name>
    <dbReference type="NCBI Taxonomy" id="418647"/>
    <lineage>
        <taxon>Bacteria</taxon>
        <taxon>Pseudomonadati</taxon>
        <taxon>Pseudomonadota</taxon>
        <taxon>Gammaproteobacteria</taxon>
        <taxon>Lysobacterales</taxon>
        <taxon>Rhodanobacteraceae</taxon>
        <taxon>Rhodanobacter</taxon>
    </lineage>
</organism>
<protein>
    <submittedName>
        <fullName evidence="2">Uroporphyrinogen-III synthase</fullName>
    </submittedName>
</protein>
<dbReference type="PANTHER" id="PTHR40082">
    <property type="entry name" value="BLR5956 PROTEIN"/>
    <property type="match status" value="1"/>
</dbReference>
<dbReference type="Proteomes" id="UP001596111">
    <property type="component" value="Unassembled WGS sequence"/>
</dbReference>
<dbReference type="SUPFAM" id="SSF69618">
    <property type="entry name" value="HemD-like"/>
    <property type="match status" value="1"/>
</dbReference>
<evidence type="ECO:0000259" key="1">
    <source>
        <dbReference type="Pfam" id="PF02602"/>
    </source>
</evidence>
<keyword evidence="3" id="KW-1185">Reference proteome</keyword>
<name>A0ABW0SVT9_9GAMM</name>
<dbReference type="InterPro" id="IPR039793">
    <property type="entry name" value="UROS/Hem4"/>
</dbReference>
<proteinExistence type="predicted"/>
<dbReference type="PANTHER" id="PTHR40082:SF1">
    <property type="entry name" value="BLR5956 PROTEIN"/>
    <property type="match status" value="1"/>
</dbReference>
<dbReference type="EMBL" id="JBHSNG010000007">
    <property type="protein sequence ID" value="MFC5581156.1"/>
    <property type="molecule type" value="Genomic_DNA"/>
</dbReference>
<dbReference type="InterPro" id="IPR036108">
    <property type="entry name" value="4pyrrol_syn_uPrphyn_synt_sf"/>
</dbReference>
<gene>
    <name evidence="2" type="ORF">ACFPPB_08540</name>
</gene>
<sequence>MPKPVEVMPAEIGSSLRGRRIAVPESRELDVFAALLERRGAEVLRCPLVDIRDAPDPAPVLDWLRRFCAEGCDDLILFTGEGLRRLLDALERHVPELRTAFVKRLGEVRTIARGPKPGRVLRELGLKPELVAEPATTAGVIALLQTCPLRGRRIGVQLYGSEPNLPLMDFLIAAGAHPLPVAPYVYVDGAADGEVLGLIERMFDGCIDAIAFTSMQQVTRLFRVATEHGRDDLLRQALARTMVAAVGPLVAELLVAHGIEPQVIPGGSYYLKPLTQALIRRLGAAQDERLR</sequence>
<feature type="domain" description="Tetrapyrrole biosynthesis uroporphyrinogen III synthase" evidence="1">
    <location>
        <begin position="30"/>
        <end position="265"/>
    </location>
</feature>
<dbReference type="Pfam" id="PF02602">
    <property type="entry name" value="HEM4"/>
    <property type="match status" value="1"/>
</dbReference>
<evidence type="ECO:0000313" key="2">
    <source>
        <dbReference type="EMBL" id="MFC5581156.1"/>
    </source>
</evidence>
<dbReference type="InterPro" id="IPR003754">
    <property type="entry name" value="4pyrrol_synth_uPrphyn_synth"/>
</dbReference>
<dbReference type="Gene3D" id="3.40.50.10090">
    <property type="match status" value="2"/>
</dbReference>
<dbReference type="CDD" id="cd06578">
    <property type="entry name" value="HemD"/>
    <property type="match status" value="1"/>
</dbReference>
<evidence type="ECO:0000313" key="3">
    <source>
        <dbReference type="Proteomes" id="UP001596111"/>
    </source>
</evidence>